<dbReference type="PANTHER" id="PTHR30126:SF40">
    <property type="entry name" value="HTH-TYPE TRANSCRIPTIONAL REGULATOR GLTR"/>
    <property type="match status" value="1"/>
</dbReference>
<keyword evidence="2" id="KW-0805">Transcription regulation</keyword>
<evidence type="ECO:0000256" key="2">
    <source>
        <dbReference type="ARBA" id="ARBA00023015"/>
    </source>
</evidence>
<evidence type="ECO:0000313" key="6">
    <source>
        <dbReference type="EMBL" id="CAM76194.1"/>
    </source>
</evidence>
<comment type="similarity">
    <text evidence="1">Belongs to the LysR transcriptional regulatory family.</text>
</comment>
<dbReference type="Pfam" id="PF00126">
    <property type="entry name" value="HTH_1"/>
    <property type="match status" value="1"/>
</dbReference>
<dbReference type="SUPFAM" id="SSF46785">
    <property type="entry name" value="Winged helix' DNA-binding domain"/>
    <property type="match status" value="1"/>
</dbReference>
<dbReference type="InterPro" id="IPR036390">
    <property type="entry name" value="WH_DNA-bd_sf"/>
</dbReference>
<dbReference type="FunFam" id="1.10.10.10:FF:000001">
    <property type="entry name" value="LysR family transcriptional regulator"/>
    <property type="match status" value="1"/>
</dbReference>
<keyword evidence="3" id="KW-0238">DNA-binding</keyword>
<dbReference type="SUPFAM" id="SSF53850">
    <property type="entry name" value="Periplasmic binding protein-like II"/>
    <property type="match status" value="1"/>
</dbReference>
<feature type="domain" description="HTH lysR-type" evidence="5">
    <location>
        <begin position="1"/>
        <end position="58"/>
    </location>
</feature>
<dbReference type="InterPro" id="IPR036388">
    <property type="entry name" value="WH-like_DNA-bd_sf"/>
</dbReference>
<accession>A4TZY7</accession>
<sequence>MDSNGLRLFRAVAQSGSVAAAADSVHSVPSNISARIRKLEDELGAQLFVREPRGMRLTAAGEVLADYAERILALGAEAKAAVAEVVGGGGALRLASMESTAAVRLPPILAGFAAGHPRIGLSLTTGTSESVLQAVLERRADLGFAGGPVRHDRIVGEAVFTEELVLAVPHSVTSVEQANTRAMLVFRSGCAYRARTENWLRRRGEPPRTIMEFGTLDGLLGCIAASMGVSLLPRIVVERPHLAGQISALTIADSRVETWVIRHRDCVPSRAMNAFMDCLRSPAQAA</sequence>
<dbReference type="GO" id="GO:0000976">
    <property type="term" value="F:transcription cis-regulatory region binding"/>
    <property type="evidence" value="ECO:0007669"/>
    <property type="project" value="TreeGrafter"/>
</dbReference>
<keyword evidence="4" id="KW-0804">Transcription</keyword>
<gene>
    <name evidence="6" type="ORF">MGR_1466</name>
</gene>
<dbReference type="Gene3D" id="3.40.190.290">
    <property type="match status" value="1"/>
</dbReference>
<dbReference type="Gene3D" id="1.10.10.10">
    <property type="entry name" value="Winged helix-like DNA-binding domain superfamily/Winged helix DNA-binding domain"/>
    <property type="match status" value="1"/>
</dbReference>
<name>A4TZY7_9PROT</name>
<dbReference type="EMBL" id="CU459003">
    <property type="protein sequence ID" value="CAM76194.1"/>
    <property type="molecule type" value="Genomic_DNA"/>
</dbReference>
<reference evidence="6" key="1">
    <citation type="journal article" date="2007" name="J. Bacteriol.">
        <title>Comparative genome analysis of four magnetotactic bacteria reveals a complex set of group-specific genes implicated in magnetosome biomineralization and function.</title>
        <authorList>
            <person name="Richter M."/>
            <person name="Kube M."/>
            <person name="Bazylinski D.A."/>
            <person name="Lombardot T."/>
            <person name="Gloeckner F.O."/>
            <person name="Reinhardt R."/>
            <person name="Schueler D."/>
        </authorList>
    </citation>
    <scope>NUCLEOTIDE SEQUENCE</scope>
    <source>
        <strain evidence="6">MSR-1</strain>
    </source>
</reference>
<evidence type="ECO:0000256" key="1">
    <source>
        <dbReference type="ARBA" id="ARBA00009437"/>
    </source>
</evidence>
<dbReference type="PANTHER" id="PTHR30126">
    <property type="entry name" value="HTH-TYPE TRANSCRIPTIONAL REGULATOR"/>
    <property type="match status" value="1"/>
</dbReference>
<dbReference type="InterPro" id="IPR000847">
    <property type="entry name" value="LysR_HTH_N"/>
</dbReference>
<dbReference type="Pfam" id="PF03466">
    <property type="entry name" value="LysR_substrate"/>
    <property type="match status" value="1"/>
</dbReference>
<organism evidence="6">
    <name type="scientific">Magnetospirillum gryphiswaldense</name>
    <dbReference type="NCBI Taxonomy" id="55518"/>
    <lineage>
        <taxon>Bacteria</taxon>
        <taxon>Pseudomonadati</taxon>
        <taxon>Pseudomonadota</taxon>
        <taxon>Alphaproteobacteria</taxon>
        <taxon>Rhodospirillales</taxon>
        <taxon>Rhodospirillaceae</taxon>
        <taxon>Magnetospirillum</taxon>
    </lineage>
</organism>
<protein>
    <submittedName>
        <fullName evidence="6">Transcriptional regulator, LysR family</fullName>
    </submittedName>
</protein>
<evidence type="ECO:0000256" key="4">
    <source>
        <dbReference type="ARBA" id="ARBA00023163"/>
    </source>
</evidence>
<proteinExistence type="inferred from homology"/>
<dbReference type="InterPro" id="IPR005119">
    <property type="entry name" value="LysR_subst-bd"/>
</dbReference>
<dbReference type="RefSeq" id="WP_106002285.1">
    <property type="nucleotide sequence ID" value="NZ_CP027527.1"/>
</dbReference>
<evidence type="ECO:0000259" key="5">
    <source>
        <dbReference type="PROSITE" id="PS50931"/>
    </source>
</evidence>
<dbReference type="GO" id="GO:0003700">
    <property type="term" value="F:DNA-binding transcription factor activity"/>
    <property type="evidence" value="ECO:0007669"/>
    <property type="project" value="InterPro"/>
</dbReference>
<dbReference type="PROSITE" id="PS50931">
    <property type="entry name" value="HTH_LYSR"/>
    <property type="match status" value="1"/>
</dbReference>
<evidence type="ECO:0000256" key="3">
    <source>
        <dbReference type="ARBA" id="ARBA00023125"/>
    </source>
</evidence>
<dbReference type="AlphaFoldDB" id="A4TZY7"/>